<comment type="caution">
    <text evidence="1">The sequence shown here is derived from an EMBL/GenBank/DDBJ whole genome shotgun (WGS) entry which is preliminary data.</text>
</comment>
<protein>
    <submittedName>
        <fullName evidence="1">Uncharacterized protein</fullName>
    </submittedName>
</protein>
<accession>A0ABS4BE29</accession>
<keyword evidence="2" id="KW-1185">Reference proteome</keyword>
<reference evidence="1 2" key="1">
    <citation type="submission" date="2021-04" db="EMBL/GenBank/DDBJ databases">
        <title>Whole genome sequence of Jiella sp. KSK16Y-1.</title>
        <authorList>
            <person name="Tuo L."/>
        </authorList>
    </citation>
    <scope>NUCLEOTIDE SEQUENCE [LARGE SCALE GENOMIC DNA]</scope>
    <source>
        <strain evidence="1 2">KSK16Y-1</strain>
    </source>
</reference>
<evidence type="ECO:0000313" key="1">
    <source>
        <dbReference type="EMBL" id="MBP0615012.1"/>
    </source>
</evidence>
<gene>
    <name evidence="1" type="ORF">J6595_05400</name>
</gene>
<sequence>MAHGYEDAIVEIVLNAARHDVPKLRAAVEKILSDAGEDLA</sequence>
<evidence type="ECO:0000313" key="2">
    <source>
        <dbReference type="Proteomes" id="UP000678276"/>
    </source>
</evidence>
<dbReference type="EMBL" id="JAGJCF010000003">
    <property type="protein sequence ID" value="MBP0615012.1"/>
    <property type="molecule type" value="Genomic_DNA"/>
</dbReference>
<dbReference type="Proteomes" id="UP000678276">
    <property type="component" value="Unassembled WGS sequence"/>
</dbReference>
<organism evidence="1 2">
    <name type="scientific">Jiella mangrovi</name>
    <dbReference type="NCBI Taxonomy" id="2821407"/>
    <lineage>
        <taxon>Bacteria</taxon>
        <taxon>Pseudomonadati</taxon>
        <taxon>Pseudomonadota</taxon>
        <taxon>Alphaproteobacteria</taxon>
        <taxon>Hyphomicrobiales</taxon>
        <taxon>Aurantimonadaceae</taxon>
        <taxon>Jiella</taxon>
    </lineage>
</organism>
<proteinExistence type="predicted"/>
<name>A0ABS4BE29_9HYPH</name>